<dbReference type="Pfam" id="PF01544">
    <property type="entry name" value="CorA"/>
    <property type="match status" value="1"/>
</dbReference>
<evidence type="ECO:0000313" key="14">
    <source>
        <dbReference type="Proteomes" id="UP000034228"/>
    </source>
</evidence>
<protein>
    <submittedName>
        <fullName evidence="13">Magnesium transporter</fullName>
    </submittedName>
</protein>
<evidence type="ECO:0000256" key="7">
    <source>
        <dbReference type="ARBA" id="ARBA00022989"/>
    </source>
</evidence>
<comment type="similarity">
    <text evidence="2">Belongs to the CorA metal ion transporter (MIT) (TC 1.A.35) family.</text>
</comment>
<keyword evidence="9 12" id="KW-0472">Membrane</keyword>
<comment type="catalytic activity">
    <reaction evidence="10">
        <text>Mg(2+)(in) = Mg(2+)(out)</text>
        <dbReference type="Rhea" id="RHEA:29827"/>
        <dbReference type="ChEBI" id="CHEBI:18420"/>
    </reaction>
</comment>
<evidence type="ECO:0000313" key="13">
    <source>
        <dbReference type="EMBL" id="KKO45596.1"/>
    </source>
</evidence>
<keyword evidence="4" id="KW-1003">Cell membrane</keyword>
<dbReference type="InterPro" id="IPR002523">
    <property type="entry name" value="MgTranspt_CorA/ZnTranspt_ZntB"/>
</dbReference>
<gene>
    <name evidence="13" type="ORF">WG68_09425</name>
</gene>
<dbReference type="PANTHER" id="PTHR46494:SF1">
    <property type="entry name" value="CORA FAMILY METAL ION TRANSPORTER (EUROFUNG)"/>
    <property type="match status" value="1"/>
</dbReference>
<dbReference type="Proteomes" id="UP000034228">
    <property type="component" value="Unassembled WGS sequence"/>
</dbReference>
<evidence type="ECO:0000256" key="6">
    <source>
        <dbReference type="ARBA" id="ARBA00022842"/>
    </source>
</evidence>
<evidence type="ECO:0000256" key="1">
    <source>
        <dbReference type="ARBA" id="ARBA00004651"/>
    </source>
</evidence>
<dbReference type="PANTHER" id="PTHR46494">
    <property type="entry name" value="CORA FAMILY METAL ION TRANSPORTER (EUROFUNG)"/>
    <property type="match status" value="1"/>
</dbReference>
<dbReference type="AlphaFoldDB" id="A0A0M2V4M3"/>
<feature type="transmembrane region" description="Helical" evidence="12">
    <location>
        <begin position="294"/>
        <end position="314"/>
    </location>
</feature>
<keyword evidence="3" id="KW-0813">Transport</keyword>
<evidence type="ECO:0000256" key="12">
    <source>
        <dbReference type="SAM" id="Phobius"/>
    </source>
</evidence>
<evidence type="ECO:0000256" key="11">
    <source>
        <dbReference type="ARBA" id="ARBA00045497"/>
    </source>
</evidence>
<evidence type="ECO:0000256" key="3">
    <source>
        <dbReference type="ARBA" id="ARBA00022448"/>
    </source>
</evidence>
<dbReference type="InterPro" id="IPR045861">
    <property type="entry name" value="CorA_cytoplasmic_dom"/>
</dbReference>
<dbReference type="Gene3D" id="1.20.58.340">
    <property type="entry name" value="Magnesium transport protein CorA, transmembrane region"/>
    <property type="match status" value="2"/>
</dbReference>
<name>A0A0M2V4M3_9GAMM</name>
<dbReference type="InterPro" id="IPR045863">
    <property type="entry name" value="CorA_TM1_TM2"/>
</dbReference>
<dbReference type="EMBL" id="LAHO01000008">
    <property type="protein sequence ID" value="KKO45596.1"/>
    <property type="molecule type" value="Genomic_DNA"/>
</dbReference>
<dbReference type="GO" id="GO:0015095">
    <property type="term" value="F:magnesium ion transmembrane transporter activity"/>
    <property type="evidence" value="ECO:0007669"/>
    <property type="project" value="TreeGrafter"/>
</dbReference>
<dbReference type="RefSeq" id="WP_046557441.1">
    <property type="nucleotide sequence ID" value="NZ_LAHO01000008.1"/>
</dbReference>
<comment type="subcellular location">
    <subcellularLocation>
        <location evidence="1">Cell membrane</location>
        <topology evidence="1">Multi-pass membrane protein</topology>
    </subcellularLocation>
</comment>
<accession>A0A0M2V4M3</accession>
<evidence type="ECO:0000256" key="10">
    <source>
        <dbReference type="ARBA" id="ARBA00034269"/>
    </source>
</evidence>
<dbReference type="GO" id="GO:0005886">
    <property type="term" value="C:plasma membrane"/>
    <property type="evidence" value="ECO:0007669"/>
    <property type="project" value="UniProtKB-SubCell"/>
</dbReference>
<comment type="function">
    <text evidence="11">Mediates influx of magnesium ions. Alternates between open and closed states. Activated by low cytoplasmic Mg(2+) levels. Inactive when cytoplasmic Mg(2+) levels are high.</text>
</comment>
<evidence type="ECO:0000256" key="2">
    <source>
        <dbReference type="ARBA" id="ARBA00009765"/>
    </source>
</evidence>
<keyword evidence="14" id="KW-1185">Reference proteome</keyword>
<dbReference type="PATRIC" id="fig|336831.14.peg.187"/>
<dbReference type="SUPFAM" id="SSF143865">
    <property type="entry name" value="CorA soluble domain-like"/>
    <property type="match status" value="1"/>
</dbReference>
<proteinExistence type="inferred from homology"/>
<dbReference type="Gene3D" id="3.30.460.20">
    <property type="entry name" value="CorA soluble domain-like"/>
    <property type="match status" value="1"/>
</dbReference>
<dbReference type="FunFam" id="1.20.58.340:FF:000004">
    <property type="entry name" value="Magnesium transport protein CorA"/>
    <property type="match status" value="1"/>
</dbReference>
<dbReference type="GO" id="GO:0000287">
    <property type="term" value="F:magnesium ion binding"/>
    <property type="evidence" value="ECO:0007669"/>
    <property type="project" value="TreeGrafter"/>
</dbReference>
<dbReference type="STRING" id="336831.WG68_09425"/>
<keyword evidence="7 12" id="KW-1133">Transmembrane helix</keyword>
<dbReference type="GO" id="GO:0015087">
    <property type="term" value="F:cobalt ion transmembrane transporter activity"/>
    <property type="evidence" value="ECO:0007669"/>
    <property type="project" value="TreeGrafter"/>
</dbReference>
<comment type="caution">
    <text evidence="13">The sequence shown here is derived from an EMBL/GenBank/DDBJ whole genome shotgun (WGS) entry which is preliminary data.</text>
</comment>
<sequence length="320" mass="37119">MILLQYFEPETQNWQQIDFSTLPQQLSADARVWINLNDANADELQQVLQHFAITPTMAEDFSRQRHPPKLETQADYSLLILRGYADADFSEYASSAQVNLLYSHNVLISMIKCHNPHLLQQLTPQLIAGHRNTVADWVKQLTLNVAASYLEKLIAFEDELSELEDNMLHRGNDEQMALMMRYRSVLRKINRNLAYQKDIFADALYEENSPLLQQFGRPVVRDFYEKFERLHSMTDMYYDQLSDLVSGYMSTSSHQINDRMKVLTMISSIFIPLTFVAGIYGMNFEYMPELTWPAAYFSVLALMAGGGVAALFWFKHKGWW</sequence>
<keyword evidence="6" id="KW-0460">Magnesium</keyword>
<feature type="transmembrane region" description="Helical" evidence="12">
    <location>
        <begin position="262"/>
        <end position="282"/>
    </location>
</feature>
<evidence type="ECO:0000256" key="5">
    <source>
        <dbReference type="ARBA" id="ARBA00022692"/>
    </source>
</evidence>
<dbReference type="GO" id="GO:0050897">
    <property type="term" value="F:cobalt ion binding"/>
    <property type="evidence" value="ECO:0007669"/>
    <property type="project" value="TreeGrafter"/>
</dbReference>
<keyword evidence="5 12" id="KW-0812">Transmembrane</keyword>
<reference evidence="13 14" key="1">
    <citation type="submission" date="2015-03" db="EMBL/GenBank/DDBJ databases">
        <title>Draft genome sequences of two protease-producing strains of Arsukibacterium isolated from two cold and alkaline environments.</title>
        <authorList>
            <person name="Lylloff J.E."/>
            <person name="Skov L.B."/>
            <person name="Jepsen M."/>
            <person name="Hallin P.F."/>
            <person name="Sorensen S.J."/>
            <person name="Stougaard P."/>
            <person name="Glaring M.A."/>
        </authorList>
    </citation>
    <scope>NUCLEOTIDE SEQUENCE [LARGE SCALE GENOMIC DNA]</scope>
    <source>
        <strain evidence="13 14">GCM72</strain>
    </source>
</reference>
<keyword evidence="8" id="KW-0406">Ion transport</keyword>
<dbReference type="OrthoDB" id="9803416at2"/>
<dbReference type="SUPFAM" id="SSF144083">
    <property type="entry name" value="Magnesium transport protein CorA, transmembrane region"/>
    <property type="match status" value="1"/>
</dbReference>
<evidence type="ECO:0000256" key="8">
    <source>
        <dbReference type="ARBA" id="ARBA00023065"/>
    </source>
</evidence>
<organism evidence="13 14">
    <name type="scientific">Arsukibacterium ikkense</name>
    <dbReference type="NCBI Taxonomy" id="336831"/>
    <lineage>
        <taxon>Bacteria</taxon>
        <taxon>Pseudomonadati</taxon>
        <taxon>Pseudomonadota</taxon>
        <taxon>Gammaproteobacteria</taxon>
        <taxon>Chromatiales</taxon>
        <taxon>Chromatiaceae</taxon>
        <taxon>Arsukibacterium</taxon>
    </lineage>
</organism>
<dbReference type="CDD" id="cd12822">
    <property type="entry name" value="TmCorA-like"/>
    <property type="match status" value="1"/>
</dbReference>
<evidence type="ECO:0000256" key="9">
    <source>
        <dbReference type="ARBA" id="ARBA00023136"/>
    </source>
</evidence>
<evidence type="ECO:0000256" key="4">
    <source>
        <dbReference type="ARBA" id="ARBA00022475"/>
    </source>
</evidence>